<reference evidence="4 5" key="1">
    <citation type="journal article" date="2015" name="Genome Announc.">
        <title>Draft Genome Sequence of the Terrestrial Cyanobacterium Scytonema millei VB511283, Isolated from Eastern India.</title>
        <authorList>
            <person name="Sen D."/>
            <person name="Chandrababunaidu M.M."/>
            <person name="Singh D."/>
            <person name="Sanghi N."/>
            <person name="Ghorai A."/>
            <person name="Mishra G.P."/>
            <person name="Madduluri M."/>
            <person name="Adhikary S.P."/>
            <person name="Tripathy S."/>
        </authorList>
    </citation>
    <scope>NUCLEOTIDE SEQUENCE [LARGE SCALE GENOMIC DNA]</scope>
    <source>
        <strain evidence="4 5">VB511283</strain>
    </source>
</reference>
<dbReference type="InterPro" id="IPR036250">
    <property type="entry name" value="AcylCo_DH-like_C"/>
</dbReference>
<dbReference type="AlphaFoldDB" id="A0A9X5E430"/>
<dbReference type="Pfam" id="PF02771">
    <property type="entry name" value="Acyl-CoA_dh_N"/>
    <property type="match status" value="1"/>
</dbReference>
<dbReference type="PIRSF" id="PIRSF016578">
    <property type="entry name" value="HsaA"/>
    <property type="match status" value="1"/>
</dbReference>
<dbReference type="PANTHER" id="PTHR43884">
    <property type="entry name" value="ACYL-COA DEHYDROGENASE"/>
    <property type="match status" value="1"/>
</dbReference>
<dbReference type="Gene3D" id="1.10.540.10">
    <property type="entry name" value="Acyl-CoA dehydrogenase/oxidase, N-terminal domain"/>
    <property type="match status" value="1"/>
</dbReference>
<dbReference type="RefSeq" id="WP_039715760.1">
    <property type="nucleotide sequence ID" value="NZ_JTJC03000001.1"/>
</dbReference>
<dbReference type="SUPFAM" id="SSF56645">
    <property type="entry name" value="Acyl-CoA dehydrogenase NM domain-like"/>
    <property type="match status" value="1"/>
</dbReference>
<evidence type="ECO:0000256" key="1">
    <source>
        <dbReference type="ARBA" id="ARBA00023002"/>
    </source>
</evidence>
<evidence type="ECO:0000259" key="3">
    <source>
        <dbReference type="Pfam" id="PF08028"/>
    </source>
</evidence>
<dbReference type="InterPro" id="IPR046373">
    <property type="entry name" value="Acyl-CoA_Oxase/DH_mid-dom_sf"/>
</dbReference>
<evidence type="ECO:0000313" key="4">
    <source>
        <dbReference type="EMBL" id="NHC34428.1"/>
    </source>
</evidence>
<evidence type="ECO:0000313" key="5">
    <source>
        <dbReference type="Proteomes" id="UP000031532"/>
    </source>
</evidence>
<organism evidence="4 5">
    <name type="scientific">Scytonema millei VB511283</name>
    <dbReference type="NCBI Taxonomy" id="1245923"/>
    <lineage>
        <taxon>Bacteria</taxon>
        <taxon>Bacillati</taxon>
        <taxon>Cyanobacteriota</taxon>
        <taxon>Cyanophyceae</taxon>
        <taxon>Nostocales</taxon>
        <taxon>Scytonemataceae</taxon>
        <taxon>Scytonema</taxon>
    </lineage>
</organism>
<dbReference type="Proteomes" id="UP000031532">
    <property type="component" value="Unassembled WGS sequence"/>
</dbReference>
<keyword evidence="1" id="KW-0560">Oxidoreductase</keyword>
<protein>
    <submittedName>
        <fullName evidence="4">Acyl-CoA/acyl-ACP dehydrogenase</fullName>
    </submittedName>
</protein>
<dbReference type="Gene3D" id="2.40.110.10">
    <property type="entry name" value="Butyryl-CoA Dehydrogenase, subunit A, domain 2"/>
    <property type="match status" value="1"/>
</dbReference>
<feature type="domain" description="Acyl-CoA dehydrogenase C-terminal" evidence="3">
    <location>
        <begin position="251"/>
        <end position="372"/>
    </location>
</feature>
<proteinExistence type="predicted"/>
<dbReference type="Gene3D" id="1.20.140.10">
    <property type="entry name" value="Butyryl-CoA Dehydrogenase, subunit A, domain 3"/>
    <property type="match status" value="1"/>
</dbReference>
<feature type="domain" description="Acyl-CoA dehydrogenase/oxidase N-terminal" evidence="2">
    <location>
        <begin position="33"/>
        <end position="126"/>
    </location>
</feature>
<dbReference type="SUPFAM" id="SSF47203">
    <property type="entry name" value="Acyl-CoA dehydrogenase C-terminal domain-like"/>
    <property type="match status" value="1"/>
</dbReference>
<dbReference type="Pfam" id="PF08028">
    <property type="entry name" value="Acyl-CoA_dh_2"/>
    <property type="match status" value="1"/>
</dbReference>
<dbReference type="EMBL" id="JTJC03000001">
    <property type="protein sequence ID" value="NHC34428.1"/>
    <property type="molecule type" value="Genomic_DNA"/>
</dbReference>
<sequence length="408" mass="44155">MRKVDTIAPLSTNEIGQQKLSLVEVLVKAEEIADFCASNAAAIDVNGAFPVKEFESIAQAGLLAAPLPPELGGLGLGIDSSRTWETLQLLKQIGRGNLAVGRIYEGHVNALQLIQTFGTKAQIEAYASDARDRHKIFGVWNAEASDGVKIFPIEDGKYQLQGSKTFASGSGYVERPFASGALPDGSWQMCIVPMEEVATVSDPAWWQPSGMRATASFKVDFSGVELDAGALIGKPGDYYRQPWLTTGVIRFAAVQLGGAEALFNETRKYLDKLSRTLDPYQQMRVGQMASAIESGNLWLRGAADLVKAYAPTFAGDANTSNEQADKLVAYANMVRTAIEQICMDAIQLCERCVGTRGLLPPNPMERIIRDLTLYLRQPAFDAAIANVGQYALSESAPANSLWCYESGN</sequence>
<dbReference type="InterPro" id="IPR037069">
    <property type="entry name" value="AcylCoA_DH/ox_N_sf"/>
</dbReference>
<evidence type="ECO:0000259" key="2">
    <source>
        <dbReference type="Pfam" id="PF02771"/>
    </source>
</evidence>
<dbReference type="InterPro" id="IPR013786">
    <property type="entry name" value="AcylCoA_DH/ox_N"/>
</dbReference>
<comment type="caution">
    <text evidence="4">The sequence shown here is derived from an EMBL/GenBank/DDBJ whole genome shotgun (WGS) entry which is preliminary data.</text>
</comment>
<accession>A0A9X5E430</accession>
<keyword evidence="5" id="KW-1185">Reference proteome</keyword>
<dbReference type="GO" id="GO:0003995">
    <property type="term" value="F:acyl-CoA dehydrogenase activity"/>
    <property type="evidence" value="ECO:0007669"/>
    <property type="project" value="TreeGrafter"/>
</dbReference>
<dbReference type="InterPro" id="IPR013107">
    <property type="entry name" value="Acyl-CoA_DH_C"/>
</dbReference>
<dbReference type="GO" id="GO:0050660">
    <property type="term" value="F:flavin adenine dinucleotide binding"/>
    <property type="evidence" value="ECO:0007669"/>
    <property type="project" value="InterPro"/>
</dbReference>
<gene>
    <name evidence="4" type="ORF">QH73_0007105</name>
</gene>
<dbReference type="InterPro" id="IPR009100">
    <property type="entry name" value="AcylCoA_DH/oxidase_NM_dom_sf"/>
</dbReference>
<dbReference type="PANTHER" id="PTHR43884:SF12">
    <property type="entry name" value="ISOVALERYL-COA DEHYDROGENASE, MITOCHONDRIAL-RELATED"/>
    <property type="match status" value="1"/>
</dbReference>
<name>A0A9X5E430_9CYAN</name>
<dbReference type="OrthoDB" id="571684at2"/>